<evidence type="ECO:0000313" key="2">
    <source>
        <dbReference type="EMBL" id="KOO38496.1"/>
    </source>
</evidence>
<comment type="caution">
    <text evidence="2">The sequence shown here is derived from an EMBL/GenBank/DDBJ whole genome shotgun (WGS) entry which is preliminary data.</text>
</comment>
<keyword evidence="1" id="KW-0812">Transmembrane</keyword>
<protein>
    <submittedName>
        <fullName evidence="2">Uncharacterized protein</fullName>
    </submittedName>
</protein>
<dbReference type="RefSeq" id="WP_053430762.1">
    <property type="nucleotide sequence ID" value="NZ_LILD02000088.1"/>
</dbReference>
<dbReference type="PATRIC" id="fig|136160.3.peg.1539"/>
<sequence>MTEDELIQQLYGQIDRLVTMQNTMLSVVGALFAIIIGVFAFFQWRINHKDQNVIIKTAKEEIIETLIKNYNLLDINENRDMLKKVIDWNNHRFNGFDEQLNDLKKENIELSRDLRLNEISLDHYISIQSWILLYMEQGQKIANEKRDNILEKIIEFSKGNSKRKYMADFLFQLLMACSEEKVSKEEFEMSLK</sequence>
<keyword evidence="1" id="KW-1133">Transmembrane helix</keyword>
<dbReference type="EMBL" id="LILD01000001">
    <property type="protein sequence ID" value="KOO38496.1"/>
    <property type="molecule type" value="Genomic_DNA"/>
</dbReference>
<gene>
    <name evidence="2" type="ORF">AMD02_06205</name>
</gene>
<feature type="transmembrane region" description="Helical" evidence="1">
    <location>
        <begin position="24"/>
        <end position="42"/>
    </location>
</feature>
<proteinExistence type="predicted"/>
<name>A0A0M0KI42_ALKHA</name>
<reference evidence="2" key="1">
    <citation type="submission" date="2015-08" db="EMBL/GenBank/DDBJ databases">
        <title>Complete DNA Sequence of Pseudomonas syringae pv. actinidiae, the Causal Agent of Kiwifruit Canker Disease.</title>
        <authorList>
            <person name="Rikkerink E.H.A."/>
            <person name="Fineran P.C."/>
        </authorList>
    </citation>
    <scope>NUCLEOTIDE SEQUENCE</scope>
    <source>
        <strain evidence="2">DSM 13666</strain>
    </source>
</reference>
<evidence type="ECO:0000256" key="1">
    <source>
        <dbReference type="SAM" id="Phobius"/>
    </source>
</evidence>
<organism evidence="2">
    <name type="scientific">Halalkalibacterium halodurans</name>
    <name type="common">Bacillus halodurans</name>
    <dbReference type="NCBI Taxonomy" id="86665"/>
    <lineage>
        <taxon>Bacteria</taxon>
        <taxon>Bacillati</taxon>
        <taxon>Bacillota</taxon>
        <taxon>Bacilli</taxon>
        <taxon>Bacillales</taxon>
        <taxon>Bacillaceae</taxon>
        <taxon>Halalkalibacterium (ex Joshi et al. 2022)</taxon>
    </lineage>
</organism>
<accession>A0A0M0KI42</accession>
<dbReference type="AlphaFoldDB" id="A0A0M0KI42"/>
<keyword evidence="1" id="KW-0472">Membrane</keyword>